<sequence length="189" mass="22222">MTDKKKVDVTIDGRNFTVVGSESEDYIKKIAQYVDNTIKNVFHNNMRLSNHMAAILAAFNIADEYCKVNQKLKSLEKEVVGPIGNYENVSKELENSRAKIKELEEQLNNNKEEFDKAKEDQERENKNSKKYEKLLELKEKELKEKEDMVKELQNKLYENQMELVQVKKELDESIKYFDSEKGIFSKEEI</sequence>
<evidence type="ECO:0000256" key="5">
    <source>
        <dbReference type="ARBA" id="ARBA00023210"/>
    </source>
</evidence>
<evidence type="ECO:0000313" key="11">
    <source>
        <dbReference type="EMBL" id="QAT61349.1"/>
    </source>
</evidence>
<dbReference type="RefSeq" id="WP_128752315.1">
    <property type="nucleotide sequence ID" value="NZ_CP035282.1"/>
</dbReference>
<dbReference type="GO" id="GO:0000921">
    <property type="term" value="P:septin ring assembly"/>
    <property type="evidence" value="ECO:0007669"/>
    <property type="project" value="TreeGrafter"/>
</dbReference>
<evidence type="ECO:0000256" key="8">
    <source>
        <dbReference type="ARBA" id="ARBA00026068"/>
    </source>
</evidence>
<keyword evidence="5" id="KW-0717">Septation</keyword>
<dbReference type="SUPFAM" id="SSF102829">
    <property type="entry name" value="Cell division protein ZapA-like"/>
    <property type="match status" value="1"/>
</dbReference>
<proteinExistence type="predicted"/>
<evidence type="ECO:0000256" key="1">
    <source>
        <dbReference type="ARBA" id="ARBA00004496"/>
    </source>
</evidence>
<organism evidence="11 12">
    <name type="scientific">Acidilutibacter cellobiosedens</name>
    <dbReference type="NCBI Taxonomy" id="2507161"/>
    <lineage>
        <taxon>Bacteria</taxon>
        <taxon>Bacillati</taxon>
        <taxon>Bacillota</taxon>
        <taxon>Tissierellia</taxon>
        <taxon>Tissierellales</taxon>
        <taxon>Acidilutibacteraceae</taxon>
        <taxon>Acidilutibacter</taxon>
    </lineage>
</organism>
<comment type="subcellular location">
    <subcellularLocation>
        <location evidence="1">Cytoplasm</location>
    </subcellularLocation>
</comment>
<dbReference type="KEGG" id="spoa:EQM13_06965"/>
<evidence type="ECO:0000256" key="6">
    <source>
        <dbReference type="ARBA" id="ARBA00023306"/>
    </source>
</evidence>
<evidence type="ECO:0000256" key="4">
    <source>
        <dbReference type="ARBA" id="ARBA00022618"/>
    </source>
</evidence>
<dbReference type="GO" id="GO:0032153">
    <property type="term" value="C:cell division site"/>
    <property type="evidence" value="ECO:0007669"/>
    <property type="project" value="TreeGrafter"/>
</dbReference>
<protein>
    <recommendedName>
        <fullName evidence="2">Cell division protein ZapA</fullName>
    </recommendedName>
    <alternativeName>
        <fullName evidence="9">Z ring-associated protein ZapA</fullName>
    </alternativeName>
</protein>
<feature type="coiled-coil region" evidence="10">
    <location>
        <begin position="83"/>
        <end position="169"/>
    </location>
</feature>
<dbReference type="GO" id="GO:0000917">
    <property type="term" value="P:division septum assembly"/>
    <property type="evidence" value="ECO:0007669"/>
    <property type="project" value="UniProtKB-KW"/>
</dbReference>
<comment type="subunit">
    <text evidence="8">Homodimer. Interacts with FtsZ.</text>
</comment>
<dbReference type="InterPro" id="IPR053712">
    <property type="entry name" value="Bac_CellDiv_Activator"/>
</dbReference>
<keyword evidence="10" id="KW-0175">Coiled coil</keyword>
<accession>A0A410QBL3</accession>
<evidence type="ECO:0000256" key="2">
    <source>
        <dbReference type="ARBA" id="ARBA00015195"/>
    </source>
</evidence>
<keyword evidence="12" id="KW-1185">Reference proteome</keyword>
<dbReference type="GO" id="GO:0030428">
    <property type="term" value="C:cell septum"/>
    <property type="evidence" value="ECO:0007669"/>
    <property type="project" value="TreeGrafter"/>
</dbReference>
<evidence type="ECO:0000256" key="7">
    <source>
        <dbReference type="ARBA" id="ARBA00024910"/>
    </source>
</evidence>
<evidence type="ECO:0000256" key="10">
    <source>
        <dbReference type="SAM" id="Coils"/>
    </source>
</evidence>
<dbReference type="OrthoDB" id="1711036at2"/>
<keyword evidence="4 11" id="KW-0132">Cell division</keyword>
<dbReference type="GO" id="GO:0005829">
    <property type="term" value="C:cytosol"/>
    <property type="evidence" value="ECO:0007669"/>
    <property type="project" value="TreeGrafter"/>
</dbReference>
<evidence type="ECO:0000256" key="9">
    <source>
        <dbReference type="ARBA" id="ARBA00033158"/>
    </source>
</evidence>
<dbReference type="GO" id="GO:0043093">
    <property type="term" value="P:FtsZ-dependent cytokinesis"/>
    <property type="evidence" value="ECO:0007669"/>
    <property type="project" value="TreeGrafter"/>
</dbReference>
<keyword evidence="6" id="KW-0131">Cell cycle</keyword>
<dbReference type="PANTHER" id="PTHR34981">
    <property type="entry name" value="CELL DIVISION PROTEIN ZAPA"/>
    <property type="match status" value="1"/>
</dbReference>
<name>A0A410QBL3_9FIRM</name>
<dbReference type="Pfam" id="PF05164">
    <property type="entry name" value="ZapA"/>
    <property type="match status" value="1"/>
</dbReference>
<reference evidence="12" key="1">
    <citation type="submission" date="2019-01" db="EMBL/GenBank/DDBJ databases">
        <title>Draft genomes of a novel of Sporanaerobacter strains.</title>
        <authorList>
            <person name="Ma S."/>
        </authorList>
    </citation>
    <scope>NUCLEOTIDE SEQUENCE [LARGE SCALE GENOMIC DNA]</scope>
    <source>
        <strain evidence="12">NJN-17</strain>
    </source>
</reference>
<dbReference type="InterPro" id="IPR007838">
    <property type="entry name" value="Cell_div_ZapA-like"/>
</dbReference>
<comment type="function">
    <text evidence="7">Activator of cell division through the inhibition of FtsZ GTPase activity, therefore promoting FtsZ assembly into bundles of protofilaments necessary for the formation of the division Z ring. It is recruited early at mid-cell but it is not essential for cell division.</text>
</comment>
<dbReference type="EMBL" id="CP035282">
    <property type="protein sequence ID" value="QAT61349.1"/>
    <property type="molecule type" value="Genomic_DNA"/>
</dbReference>
<evidence type="ECO:0000313" key="12">
    <source>
        <dbReference type="Proteomes" id="UP000287969"/>
    </source>
</evidence>
<gene>
    <name evidence="11" type="ORF">EQM13_06965</name>
</gene>
<dbReference type="Proteomes" id="UP000287969">
    <property type="component" value="Chromosome"/>
</dbReference>
<dbReference type="SUPFAM" id="SSF57997">
    <property type="entry name" value="Tropomyosin"/>
    <property type="match status" value="1"/>
</dbReference>
<dbReference type="AlphaFoldDB" id="A0A410QBL3"/>
<evidence type="ECO:0000256" key="3">
    <source>
        <dbReference type="ARBA" id="ARBA00022490"/>
    </source>
</evidence>
<dbReference type="InterPro" id="IPR036192">
    <property type="entry name" value="Cell_div_ZapA-like_sf"/>
</dbReference>
<keyword evidence="3" id="KW-0963">Cytoplasm</keyword>
<dbReference type="Gene3D" id="6.10.250.790">
    <property type="match status" value="1"/>
</dbReference>
<dbReference type="PANTHER" id="PTHR34981:SF1">
    <property type="entry name" value="CELL DIVISION PROTEIN ZAPA"/>
    <property type="match status" value="1"/>
</dbReference>